<evidence type="ECO:0000256" key="1">
    <source>
        <dbReference type="SAM" id="MobiDB-lite"/>
    </source>
</evidence>
<feature type="compositionally biased region" description="Acidic residues" evidence="1">
    <location>
        <begin position="184"/>
        <end position="199"/>
    </location>
</feature>
<organism evidence="2 3">
    <name type="scientific">Dendrobium chrysotoxum</name>
    <name type="common">Orchid</name>
    <dbReference type="NCBI Taxonomy" id="161865"/>
    <lineage>
        <taxon>Eukaryota</taxon>
        <taxon>Viridiplantae</taxon>
        <taxon>Streptophyta</taxon>
        <taxon>Embryophyta</taxon>
        <taxon>Tracheophyta</taxon>
        <taxon>Spermatophyta</taxon>
        <taxon>Magnoliopsida</taxon>
        <taxon>Liliopsida</taxon>
        <taxon>Asparagales</taxon>
        <taxon>Orchidaceae</taxon>
        <taxon>Epidendroideae</taxon>
        <taxon>Malaxideae</taxon>
        <taxon>Dendrobiinae</taxon>
        <taxon>Dendrobium</taxon>
    </lineage>
</organism>
<sequence>MLYKFNNEEALLLSQAEKNLVHYFYSSKSFKLFLLLPSMAKMPSPFKDVLSKATSSQLRTTHVNTEDLVVIEDDQSFDPIVRIEEMVTPIIPYAKGVNDELEGLLDEGRSRSCPPESAQECVGEATLKESKGILTKLAIWDEAMTRFSLYEGTSGSKRKKRSNEEEDDLKKRTCGVEAKNSESWENEEEESNEIGDEVEDFEEIKATVVDGAFRGGNTDWEFKLCIDLNILDCSICFEPLCLPIFEVRLPEYLLLTTTNYQFLSHLDLDMPSKAATSSQLSTTHANAKDLVVIEDDRSFDPIVRIEETITCIIPDAKGVNDEPEGLLDVTDNQSFENFVFSVVESDKRSSKMYKGADIEDRVQSKSINITAGAIDIGYSGEKLAVDSGGLIVVKSKKVLPVNDQKVQKSASLVSEIGLNGGLLDVGKSRFCPPESAQKCVSEATLKEVSALEQDVVIDDPATVVEKVIEEVAEKLIGGEIID</sequence>
<feature type="region of interest" description="Disordered" evidence="1">
    <location>
        <begin position="154"/>
        <end position="199"/>
    </location>
</feature>
<keyword evidence="3" id="KW-1185">Reference proteome</keyword>
<accession>A0AAV7HF31</accession>
<evidence type="ECO:0000313" key="2">
    <source>
        <dbReference type="EMBL" id="KAH0467487.1"/>
    </source>
</evidence>
<evidence type="ECO:0000313" key="3">
    <source>
        <dbReference type="Proteomes" id="UP000775213"/>
    </source>
</evidence>
<reference evidence="2 3" key="1">
    <citation type="journal article" date="2021" name="Hortic Res">
        <title>Chromosome-scale assembly of the Dendrobium chrysotoxum genome enhances the understanding of orchid evolution.</title>
        <authorList>
            <person name="Zhang Y."/>
            <person name="Zhang G.Q."/>
            <person name="Zhang D."/>
            <person name="Liu X.D."/>
            <person name="Xu X.Y."/>
            <person name="Sun W.H."/>
            <person name="Yu X."/>
            <person name="Zhu X."/>
            <person name="Wang Z.W."/>
            <person name="Zhao X."/>
            <person name="Zhong W.Y."/>
            <person name="Chen H."/>
            <person name="Yin W.L."/>
            <person name="Huang T."/>
            <person name="Niu S.C."/>
            <person name="Liu Z.J."/>
        </authorList>
    </citation>
    <scope>NUCLEOTIDE SEQUENCE [LARGE SCALE GENOMIC DNA]</scope>
    <source>
        <strain evidence="2">Lindl</strain>
    </source>
</reference>
<comment type="caution">
    <text evidence="2">The sequence shown here is derived from an EMBL/GenBank/DDBJ whole genome shotgun (WGS) entry which is preliminary data.</text>
</comment>
<proteinExistence type="predicted"/>
<protein>
    <submittedName>
        <fullName evidence="2">Uncharacterized protein</fullName>
    </submittedName>
</protein>
<dbReference type="AlphaFoldDB" id="A0AAV7HF31"/>
<dbReference type="EMBL" id="JAGFBR010000005">
    <property type="protein sequence ID" value="KAH0467487.1"/>
    <property type="molecule type" value="Genomic_DNA"/>
</dbReference>
<name>A0AAV7HF31_DENCH</name>
<dbReference type="Proteomes" id="UP000775213">
    <property type="component" value="Unassembled WGS sequence"/>
</dbReference>
<gene>
    <name evidence="2" type="ORF">IEQ34_004725</name>
</gene>